<protein>
    <submittedName>
        <fullName evidence="2">Uncharacterized protein</fullName>
    </submittedName>
</protein>
<keyword evidence="1" id="KW-1133">Transmembrane helix</keyword>
<feature type="transmembrane region" description="Helical" evidence="1">
    <location>
        <begin position="333"/>
        <end position="352"/>
    </location>
</feature>
<dbReference type="Proteomes" id="UP001275084">
    <property type="component" value="Unassembled WGS sequence"/>
</dbReference>
<name>A0AAJ0HD86_9PEZI</name>
<accession>A0AAJ0HD86</accession>
<evidence type="ECO:0000313" key="3">
    <source>
        <dbReference type="Proteomes" id="UP001275084"/>
    </source>
</evidence>
<sequence length="396" mass="42885">MGRQSPAALAVAVLAIVAAGVFGAYGTLGIGSYNGLFDSITNAIGHDATNQSHFPHGPEPYLTSFTGIEAIDRTLMGTIAFFTFIIDGPQTWNVTLSYWYLMAQYSAGMTLMNLEGWRRSNYWRVVSWTGIVGVIVQTCTYAVTIPLYLIIHLFTSPVASSRSLVIFDGLAVDQLDQVLILISHFLAFFVPAIMMSLPSPSIVSPTNHYAWDALWQVFPLVQGALHTTLRTIVSFISSSPSKAHAKDSRPPPPAAIYKYAIGLCVASQTALLAVILTPGSSVPDSLSGVFSEVGFSALVPWWPWNTPILATTAESNVGVGLAELTRLFFQWDMYSAGVGILVWSLYLFRVACPSASLAVRVPKVLFWTAIGGPKAAAAIILWERDSQLSSQGLKRE</sequence>
<organism evidence="2 3">
    <name type="scientific">Lasiosphaeria hispida</name>
    <dbReference type="NCBI Taxonomy" id="260671"/>
    <lineage>
        <taxon>Eukaryota</taxon>
        <taxon>Fungi</taxon>
        <taxon>Dikarya</taxon>
        <taxon>Ascomycota</taxon>
        <taxon>Pezizomycotina</taxon>
        <taxon>Sordariomycetes</taxon>
        <taxon>Sordariomycetidae</taxon>
        <taxon>Sordariales</taxon>
        <taxon>Lasiosphaeriaceae</taxon>
        <taxon>Lasiosphaeria</taxon>
    </lineage>
</organism>
<feature type="transmembrane region" description="Helical" evidence="1">
    <location>
        <begin position="178"/>
        <end position="197"/>
    </location>
</feature>
<feature type="transmembrane region" description="Helical" evidence="1">
    <location>
        <begin position="122"/>
        <end position="143"/>
    </location>
</feature>
<evidence type="ECO:0000256" key="1">
    <source>
        <dbReference type="SAM" id="Phobius"/>
    </source>
</evidence>
<keyword evidence="3" id="KW-1185">Reference proteome</keyword>
<comment type="caution">
    <text evidence="2">The sequence shown here is derived from an EMBL/GenBank/DDBJ whole genome shotgun (WGS) entry which is preliminary data.</text>
</comment>
<proteinExistence type="predicted"/>
<dbReference type="EMBL" id="JAUIQD010000005">
    <property type="protein sequence ID" value="KAK3348717.1"/>
    <property type="molecule type" value="Genomic_DNA"/>
</dbReference>
<dbReference type="AlphaFoldDB" id="A0AAJ0HD86"/>
<feature type="transmembrane region" description="Helical" evidence="1">
    <location>
        <begin position="79"/>
        <end position="101"/>
    </location>
</feature>
<keyword evidence="1" id="KW-0812">Transmembrane</keyword>
<keyword evidence="1" id="KW-0472">Membrane</keyword>
<feature type="transmembrane region" description="Helical" evidence="1">
    <location>
        <begin position="256"/>
        <end position="276"/>
    </location>
</feature>
<gene>
    <name evidence="2" type="ORF">B0T25DRAFT_457253</name>
</gene>
<reference evidence="2" key="2">
    <citation type="submission" date="2023-06" db="EMBL/GenBank/DDBJ databases">
        <authorList>
            <consortium name="Lawrence Berkeley National Laboratory"/>
            <person name="Haridas S."/>
            <person name="Hensen N."/>
            <person name="Bonometti L."/>
            <person name="Westerberg I."/>
            <person name="Brannstrom I.O."/>
            <person name="Guillou S."/>
            <person name="Cros-Aarteil S."/>
            <person name="Calhoun S."/>
            <person name="Kuo A."/>
            <person name="Mondo S."/>
            <person name="Pangilinan J."/>
            <person name="Riley R."/>
            <person name="Labutti K."/>
            <person name="Andreopoulos B."/>
            <person name="Lipzen A."/>
            <person name="Chen C."/>
            <person name="Yanf M."/>
            <person name="Daum C."/>
            <person name="Ng V."/>
            <person name="Clum A."/>
            <person name="Steindorff A."/>
            <person name="Ohm R."/>
            <person name="Martin F."/>
            <person name="Silar P."/>
            <person name="Natvig D."/>
            <person name="Lalanne C."/>
            <person name="Gautier V."/>
            <person name="Ament-Velasquez S.L."/>
            <person name="Kruys A."/>
            <person name="Hutchinson M.I."/>
            <person name="Powell A.J."/>
            <person name="Barry K."/>
            <person name="Miller A.N."/>
            <person name="Grigoriev I.V."/>
            <person name="Debuchy R."/>
            <person name="Gladieux P."/>
            <person name="Thoren M.H."/>
            <person name="Johannesson H."/>
        </authorList>
    </citation>
    <scope>NUCLEOTIDE SEQUENCE</scope>
    <source>
        <strain evidence="2">CBS 955.72</strain>
    </source>
</reference>
<reference evidence="2" key="1">
    <citation type="journal article" date="2023" name="Mol. Phylogenet. Evol.">
        <title>Genome-scale phylogeny and comparative genomics of the fungal order Sordariales.</title>
        <authorList>
            <person name="Hensen N."/>
            <person name="Bonometti L."/>
            <person name="Westerberg I."/>
            <person name="Brannstrom I.O."/>
            <person name="Guillou S."/>
            <person name="Cros-Aarteil S."/>
            <person name="Calhoun S."/>
            <person name="Haridas S."/>
            <person name="Kuo A."/>
            <person name="Mondo S."/>
            <person name="Pangilinan J."/>
            <person name="Riley R."/>
            <person name="LaButti K."/>
            <person name="Andreopoulos B."/>
            <person name="Lipzen A."/>
            <person name="Chen C."/>
            <person name="Yan M."/>
            <person name="Daum C."/>
            <person name="Ng V."/>
            <person name="Clum A."/>
            <person name="Steindorff A."/>
            <person name="Ohm R.A."/>
            <person name="Martin F."/>
            <person name="Silar P."/>
            <person name="Natvig D.O."/>
            <person name="Lalanne C."/>
            <person name="Gautier V."/>
            <person name="Ament-Velasquez S.L."/>
            <person name="Kruys A."/>
            <person name="Hutchinson M.I."/>
            <person name="Powell A.J."/>
            <person name="Barry K."/>
            <person name="Miller A.N."/>
            <person name="Grigoriev I.V."/>
            <person name="Debuchy R."/>
            <person name="Gladieux P."/>
            <person name="Hiltunen Thoren M."/>
            <person name="Johannesson H."/>
        </authorList>
    </citation>
    <scope>NUCLEOTIDE SEQUENCE</scope>
    <source>
        <strain evidence="2">CBS 955.72</strain>
    </source>
</reference>
<evidence type="ECO:0000313" key="2">
    <source>
        <dbReference type="EMBL" id="KAK3348717.1"/>
    </source>
</evidence>